<reference evidence="2 3" key="1">
    <citation type="submission" date="2018-08" db="EMBL/GenBank/DDBJ databases">
        <title>Recombination of ecologically and evolutionarily significant loci maintains genetic cohesion in the Pseudomonas syringae species complex.</title>
        <authorList>
            <person name="Dillon M."/>
            <person name="Thakur S."/>
            <person name="Almeida R.N.D."/>
            <person name="Weir B.S."/>
            <person name="Guttman D.S."/>
        </authorList>
    </citation>
    <scope>NUCLEOTIDE SEQUENCE [LARGE SCALE GENOMIC DNA]</scope>
    <source>
        <strain evidence="2 3">ICMP 5019</strain>
    </source>
</reference>
<evidence type="ECO:0000313" key="2">
    <source>
        <dbReference type="EMBL" id="RMS01348.1"/>
    </source>
</evidence>
<accession>A0AB37QT78</accession>
<dbReference type="Pfam" id="PF14424">
    <property type="entry name" value="Toxin-deaminase"/>
    <property type="match status" value="1"/>
</dbReference>
<dbReference type="EMBL" id="RBSH01000150">
    <property type="protein sequence ID" value="RMS01348.1"/>
    <property type="molecule type" value="Genomic_DNA"/>
</dbReference>
<dbReference type="InterPro" id="IPR032721">
    <property type="entry name" value="Toxin-deaminase"/>
</dbReference>
<proteinExistence type="predicted"/>
<feature type="compositionally biased region" description="Polar residues" evidence="1">
    <location>
        <begin position="1"/>
        <end position="20"/>
    </location>
</feature>
<sequence>MENTSMSPIALQSASNTASDQPAPVTDIRSDLGLFCQALGRLTPPAEYRDKALSSSLTRQLASPDVQASIALGLAAIPRHEWADSDLQVDPATAMAAANRAEYLRSMATRIVNPGNAPWLKTAIHNATEVSGMRVLSLAISLRHEHSILSFESLIALAAVLLMPVLDSSTEANQPLPTAQSLNVDVPRLDIWGTVHDVGALLQQSGIELLCEPGTHGSALRFSAQETWHALSQTAQFKSAFAPLLDYMGWYGGQGDEQTSWFITQALAGRVIADHLAGAVQIAGQPLEKALRGGWVCDYSHTQLHDMLVKLTHTGFPDATSSTLDIMCYLFLREAMPELLVGGVPDHLQYGRSLQSVALLHGVALVEALSPGLSQITPYDELIKVSVDLGQSSDANVQALWTRTLIVPALRYAIAQGVVQQPVNDDIHQAGAEQVSQALAYLHAQQAAHARELNSLLGSSPPDRKRLAQHMLKEAGVDWRLWDKSIRIEHWPILQEHGFTVAASYSIDRLLAAGRPQASVIELVMMGEVYIEGQPAVPEAYASAFDLFQGALVSAQASIIERLLSEMQPRDRADLLNSTCELSRVRFESQEGTQGLFVRCQRGDHLNDFQGHSVVERFFQLIPAAGVAGEVHQAFTYEVEDVTWSGTVSIIEAFHLKDAHQRRIEEARVTPLLPMDSDAYLSGSVSRSTRAYHRPQQGMLVPSAELVYFTQADEPGNLQALANKAALHLLADFLEQSKVLHLHETEWEKTWAKEREYADLAARLVIPFYGCIKDLSAGGRSGGLIISCVMDAAFLLIPLGQFAGSTARIILRAGEMSVESVARVAATAVKTLITGLAKQSAIFALHDLGKAGLRIGARSWAALLDELPSLRDVFASQSALEAGMHLDKGMYRLAENAEQLLPDVAASDLLVKVDGKSGVVVRNTGTPEQPDFRLSDPLSEAPFGKRLTPVSGHDLSEFSVFSAQERIGPDHYPAIAPLIEVEDGFYEVCIAEDSHVLASERDAGVFQIRVDDHLYRLDAYAPDAALRKLKAEKLSQRSEWLLEAENVCRVRRDLISLPCTDGVRLKTPTPEPVRDGSTSPKRTGKYPSNAMDAREFRLDRLKSGNESIDVFVNEGKICKWADAGEVVASTSTQAPAGKVVMPLADAERALFALPEAPVYLPELAGVLASEGLLGLPENFVVSDAQWIYEHMPVVEVGPIASGINDARTLRGIRFDTDGMPWIFIEPDSGVFYKAPVVVEGSTELKFSRVTVAEEISEYLRLSEQYRLVRDFPHAEQDQENIARLLFDLLDDAGREAWSVAWGKQITRYEEYAEWCTANQQKNRLMGYAANILSGELIQKRFVELTRDSIPDFQKVIQRSLPEQQHIVEVLNHLLPAQGSPVRWERLGLESIVKPKAARSIMNQVKGANLSFLQAHTEAGERIVYYALSGGRRAKSLKLKLDLVDETERVIDGVIYRDARARMAGRAPDPGFTSLPVIRDAGRLVVSKFERHLDSERLIATIFKEDMASTRLTHIKVFTVMDTCRSCGGFVLPRLKLDFPEAQFSVTYLKDYQGS</sequence>
<protein>
    <recommendedName>
        <fullName evidence="4">Deaminase of polymorphic toxin system</fullName>
    </recommendedName>
</protein>
<comment type="caution">
    <text evidence="2">The sequence shown here is derived from an EMBL/GenBank/DDBJ whole genome shotgun (WGS) entry which is preliminary data.</text>
</comment>
<evidence type="ECO:0008006" key="4">
    <source>
        <dbReference type="Google" id="ProtNLM"/>
    </source>
</evidence>
<dbReference type="Proteomes" id="UP000272613">
    <property type="component" value="Unassembled WGS sequence"/>
</dbReference>
<evidence type="ECO:0000313" key="3">
    <source>
        <dbReference type="Proteomes" id="UP000272613"/>
    </source>
</evidence>
<feature type="region of interest" description="Disordered" evidence="1">
    <location>
        <begin position="1"/>
        <end position="24"/>
    </location>
</feature>
<name>A0AB37QT78_9PSED</name>
<organism evidence="2 3">
    <name type="scientific">Pseudomonas coronafaciens pv. garcae</name>
    <dbReference type="NCBI Taxonomy" id="251653"/>
    <lineage>
        <taxon>Bacteria</taxon>
        <taxon>Pseudomonadati</taxon>
        <taxon>Pseudomonadota</taxon>
        <taxon>Gammaproteobacteria</taxon>
        <taxon>Pseudomonadales</taxon>
        <taxon>Pseudomonadaceae</taxon>
        <taxon>Pseudomonas</taxon>
        <taxon>Pseudomonas coronafaciens</taxon>
    </lineage>
</organism>
<evidence type="ECO:0000256" key="1">
    <source>
        <dbReference type="SAM" id="MobiDB-lite"/>
    </source>
</evidence>
<gene>
    <name evidence="2" type="ORF">ALP74_04779</name>
</gene>
<feature type="region of interest" description="Disordered" evidence="1">
    <location>
        <begin position="1066"/>
        <end position="1088"/>
    </location>
</feature>